<evidence type="ECO:0000313" key="5">
    <source>
        <dbReference type="Proteomes" id="UP001378956"/>
    </source>
</evidence>
<dbReference type="InterPro" id="IPR051911">
    <property type="entry name" value="SDR_oxidoreductase"/>
</dbReference>
<evidence type="ECO:0000256" key="3">
    <source>
        <dbReference type="RuleBase" id="RU000363"/>
    </source>
</evidence>
<proteinExistence type="inferred from homology"/>
<dbReference type="InterPro" id="IPR002347">
    <property type="entry name" value="SDR_fam"/>
</dbReference>
<dbReference type="RefSeq" id="WP_337716144.1">
    <property type="nucleotide sequence ID" value="NZ_JBBEUB010000002.1"/>
</dbReference>
<name>A0ABU8NJT0_9SPHI</name>
<dbReference type="PANTHER" id="PTHR43976:SF16">
    <property type="entry name" value="SHORT-CHAIN DEHYDROGENASE_REDUCTASE FAMILY PROTEIN"/>
    <property type="match status" value="1"/>
</dbReference>
<evidence type="ECO:0000256" key="2">
    <source>
        <dbReference type="ARBA" id="ARBA00023002"/>
    </source>
</evidence>
<protein>
    <submittedName>
        <fullName evidence="4">SDR family NAD(P)-dependent oxidoreductase</fullName>
    </submittedName>
</protein>
<reference evidence="4 5" key="1">
    <citation type="submission" date="2024-03" db="EMBL/GenBank/DDBJ databases">
        <title>Sequence of Lycoming College Course Isolates.</title>
        <authorList>
            <person name="Plotts O."/>
            <person name="Newman J."/>
        </authorList>
    </citation>
    <scope>NUCLEOTIDE SEQUENCE [LARGE SCALE GENOMIC DNA]</scope>
    <source>
        <strain evidence="4 5">CJB-3</strain>
    </source>
</reference>
<evidence type="ECO:0000313" key="4">
    <source>
        <dbReference type="EMBL" id="MEJ2902451.1"/>
    </source>
</evidence>
<organism evidence="4 5">
    <name type="scientific">Pedobacter panaciterrae</name>
    <dbReference type="NCBI Taxonomy" id="363849"/>
    <lineage>
        <taxon>Bacteria</taxon>
        <taxon>Pseudomonadati</taxon>
        <taxon>Bacteroidota</taxon>
        <taxon>Sphingobacteriia</taxon>
        <taxon>Sphingobacteriales</taxon>
        <taxon>Sphingobacteriaceae</taxon>
        <taxon>Pedobacter</taxon>
    </lineage>
</organism>
<accession>A0ABU8NJT0</accession>
<comment type="caution">
    <text evidence="4">The sequence shown here is derived from an EMBL/GenBank/DDBJ whole genome shotgun (WGS) entry which is preliminary data.</text>
</comment>
<dbReference type="Gene3D" id="3.40.50.720">
    <property type="entry name" value="NAD(P)-binding Rossmann-like Domain"/>
    <property type="match status" value="1"/>
</dbReference>
<gene>
    <name evidence="4" type="ORF">WAE58_08435</name>
</gene>
<dbReference type="PANTHER" id="PTHR43976">
    <property type="entry name" value="SHORT CHAIN DEHYDROGENASE"/>
    <property type="match status" value="1"/>
</dbReference>
<dbReference type="PROSITE" id="PS00061">
    <property type="entry name" value="ADH_SHORT"/>
    <property type="match status" value="1"/>
</dbReference>
<sequence length="279" mass="30345">MEKIRTWFITGASKGFGLSLVKQLLQAGQNVAATSRDLKALVDAVGVTAPNFLPLQVELSNEDNVGCAIHQTNVAFSSIDVVINNAGYGIGGSIEELSDRETRNSFEINVFGTLNVIRMVMPYMRIQKSGHIINISSIAGITGTSGWSVYAATKFSVVGLSEVLAQDVAEFGVKVTVVAPGAFRTNFLNEDSINIAQHTIPEYTEVHNAQKMMLQKAGKQIGDPEKAAEAIIEIAHLENPPLYLLLGEDAYNRAMTKLEKLKKDYLLNEELSKAMAYHG</sequence>
<dbReference type="EMBL" id="JBBEUB010000002">
    <property type="protein sequence ID" value="MEJ2902451.1"/>
    <property type="molecule type" value="Genomic_DNA"/>
</dbReference>
<evidence type="ECO:0000256" key="1">
    <source>
        <dbReference type="ARBA" id="ARBA00006484"/>
    </source>
</evidence>
<dbReference type="PRINTS" id="PR00081">
    <property type="entry name" value="GDHRDH"/>
</dbReference>
<keyword evidence="5" id="KW-1185">Reference proteome</keyword>
<comment type="similarity">
    <text evidence="1 3">Belongs to the short-chain dehydrogenases/reductases (SDR) family.</text>
</comment>
<keyword evidence="2" id="KW-0560">Oxidoreductase</keyword>
<dbReference type="InterPro" id="IPR036291">
    <property type="entry name" value="NAD(P)-bd_dom_sf"/>
</dbReference>
<dbReference type="InterPro" id="IPR020904">
    <property type="entry name" value="Sc_DH/Rdtase_CS"/>
</dbReference>
<dbReference type="PRINTS" id="PR00080">
    <property type="entry name" value="SDRFAMILY"/>
</dbReference>
<dbReference type="Pfam" id="PF00106">
    <property type="entry name" value="adh_short"/>
    <property type="match status" value="1"/>
</dbReference>
<dbReference type="Proteomes" id="UP001378956">
    <property type="component" value="Unassembled WGS sequence"/>
</dbReference>
<dbReference type="CDD" id="cd05374">
    <property type="entry name" value="17beta-HSD-like_SDR_c"/>
    <property type="match status" value="1"/>
</dbReference>
<dbReference type="SUPFAM" id="SSF51735">
    <property type="entry name" value="NAD(P)-binding Rossmann-fold domains"/>
    <property type="match status" value="1"/>
</dbReference>